<proteinExistence type="inferred from homology"/>
<feature type="transmembrane region" description="Helical" evidence="11">
    <location>
        <begin position="23"/>
        <end position="42"/>
    </location>
</feature>
<dbReference type="InterPro" id="IPR026082">
    <property type="entry name" value="ABCA"/>
</dbReference>
<feature type="transmembrane region" description="Helical" evidence="11">
    <location>
        <begin position="734"/>
        <end position="758"/>
    </location>
</feature>
<gene>
    <name evidence="13" type="ORF">KUTeg_016890</name>
</gene>
<dbReference type="InterPro" id="IPR027417">
    <property type="entry name" value="P-loop_NTPase"/>
</dbReference>
<evidence type="ECO:0000256" key="1">
    <source>
        <dbReference type="ARBA" id="ARBA00004141"/>
    </source>
</evidence>
<feature type="transmembrane region" description="Helical" evidence="11">
    <location>
        <begin position="770"/>
        <end position="790"/>
    </location>
</feature>
<evidence type="ECO:0000256" key="3">
    <source>
        <dbReference type="ARBA" id="ARBA00022448"/>
    </source>
</evidence>
<feature type="transmembrane region" description="Helical" evidence="11">
    <location>
        <begin position="797"/>
        <end position="815"/>
    </location>
</feature>
<evidence type="ECO:0000256" key="2">
    <source>
        <dbReference type="ARBA" id="ARBA00008869"/>
    </source>
</evidence>
<comment type="caution">
    <text evidence="13">The sequence shown here is derived from an EMBL/GenBank/DDBJ whole genome shotgun (WGS) entry which is preliminary data.</text>
</comment>
<dbReference type="SUPFAM" id="SSF52540">
    <property type="entry name" value="P-loop containing nucleoside triphosphate hydrolases"/>
    <property type="match status" value="1"/>
</dbReference>
<keyword evidence="8 11" id="KW-1133">Transmembrane helix</keyword>
<dbReference type="InterPro" id="IPR003439">
    <property type="entry name" value="ABC_transporter-like_ATP-bd"/>
</dbReference>
<dbReference type="Pfam" id="PF00005">
    <property type="entry name" value="ABC_tran"/>
    <property type="match status" value="1"/>
</dbReference>
<feature type="compositionally biased region" description="Polar residues" evidence="10">
    <location>
        <begin position="1207"/>
        <end position="1218"/>
    </location>
</feature>
<evidence type="ECO:0000256" key="11">
    <source>
        <dbReference type="SAM" id="Phobius"/>
    </source>
</evidence>
<feature type="region of interest" description="Disordered" evidence="10">
    <location>
        <begin position="1199"/>
        <end position="1266"/>
    </location>
</feature>
<dbReference type="InterPro" id="IPR017871">
    <property type="entry name" value="ABC_transporter-like_CS"/>
</dbReference>
<evidence type="ECO:0000256" key="8">
    <source>
        <dbReference type="ARBA" id="ARBA00022989"/>
    </source>
</evidence>
<dbReference type="PROSITE" id="PS00211">
    <property type="entry name" value="ABC_TRANSPORTER_1"/>
    <property type="match status" value="1"/>
</dbReference>
<evidence type="ECO:0000313" key="14">
    <source>
        <dbReference type="Proteomes" id="UP001217089"/>
    </source>
</evidence>
<feature type="region of interest" description="Disordered" evidence="10">
    <location>
        <begin position="359"/>
        <end position="378"/>
    </location>
</feature>
<dbReference type="PROSITE" id="PS50893">
    <property type="entry name" value="ABC_TRANSPORTER_2"/>
    <property type="match status" value="1"/>
</dbReference>
<dbReference type="InterPro" id="IPR013525">
    <property type="entry name" value="ABC2_TM"/>
</dbReference>
<name>A0ABQ9ESH0_TEGGR</name>
<organism evidence="13 14">
    <name type="scientific">Tegillarca granosa</name>
    <name type="common">Malaysian cockle</name>
    <name type="synonym">Anadara granosa</name>
    <dbReference type="NCBI Taxonomy" id="220873"/>
    <lineage>
        <taxon>Eukaryota</taxon>
        <taxon>Metazoa</taxon>
        <taxon>Spiralia</taxon>
        <taxon>Lophotrochozoa</taxon>
        <taxon>Mollusca</taxon>
        <taxon>Bivalvia</taxon>
        <taxon>Autobranchia</taxon>
        <taxon>Pteriomorphia</taxon>
        <taxon>Arcoida</taxon>
        <taxon>Arcoidea</taxon>
        <taxon>Arcidae</taxon>
        <taxon>Tegillarca</taxon>
    </lineage>
</organism>
<comment type="subcellular location">
    <subcellularLocation>
        <location evidence="1">Membrane</location>
        <topology evidence="1">Multi-pass membrane protein</topology>
    </subcellularLocation>
</comment>
<evidence type="ECO:0000313" key="13">
    <source>
        <dbReference type="EMBL" id="KAJ8306345.1"/>
    </source>
</evidence>
<keyword evidence="4 11" id="KW-0812">Transmembrane</keyword>
<dbReference type="PANTHER" id="PTHR19229">
    <property type="entry name" value="ATP-BINDING CASSETTE TRANSPORTER SUBFAMILY A ABCA"/>
    <property type="match status" value="1"/>
</dbReference>
<dbReference type="CDD" id="cd03263">
    <property type="entry name" value="ABC_subfamily_A"/>
    <property type="match status" value="1"/>
</dbReference>
<keyword evidence="5" id="KW-0677">Repeat</keyword>
<evidence type="ECO:0000256" key="4">
    <source>
        <dbReference type="ARBA" id="ARBA00022692"/>
    </source>
</evidence>
<sequence length="1369" mass="155191">MGFLSQLGMLLWKNFALRRRQKFRLVAEIVFPLALFVILVIVRTRPDLKVISPECHYDGNAMPSAGALPFLQSMVCNVNNTCRTQLTEDELPGMVNNFNQSMLTKIVEDVERILSNNVDRELIFDLIEDWATFEQLIQMIQNGSTTGNIRIGNLLLDPEGVRNRVANQSIGLTPNALNQILNASFNIQDFGTTTFNDLLQDLDVCPSVSTRNISLQNRTVQELYNRICNQNALSQILVFRDQSAYNDVQQQICNLTVNEFFEFLEDFVNQTDLNRIEQEVIQYVLLNTGREPNLRPSEIIPLVTTLYNEFRLLRSVNFQDFERPVDDLRGIASRRGMGSGDDTMTTISQFVCGQNSLLQTDSSNSNNNGFGGSGSSRSSSPMMAFGIFTSANSSNSDVCEEFSKLMNSSSATKTIWGYFKPLLKGYVTYYPNTTAINKIIEKANQTFNTIGSTIKLARDWMNVSSNVYTFLNTDPVIDFLRNFTGSCLCEIAENYVRMRMSNSNITSRMNRTFNTNMSICDFLHGYLRNGPNMTGYDWRDSLNYTNMFAEFVENFGQCIEFNKFRGYATEKEFMDESVKQSAKNLLWAALEFENIDTQKSDLPSFISYKIRMDSSRVDNTKKIMDKYWRPGPRARPAIDTKYITFGFAYLQDMIDHAIIKLHTGILDNIGVYLQQFPYPCYLNDRFIYAISRTLPLFFNLAWVLTVSLLCKSIVHEKERRLKEVMKIMGLGNLVHWMAWFINAFVMMLITIILLTIILKGGKVLEHSNPGVLLLFFICFAIATIMQCFLISVFFSRANIAACCAGFIYFILYLPYTFAVQWEDYMTTGHKVLACLSSSVAFGFGCSYIANYEEGGDGIQFSNLGVSPLVDDNFNMGGCMLMMLVDAVIYGLFTWYIEAVFPGQYGIPRKWYFPFQKSYWCSGSQENSGHTSFYKINESTLELQGDKANFEEEPKDQRLGVAIRNLKKVYKEGNKVAVNGLTINFYESQITSFLGHNGAGKTTTMSILTGLFPPTEGTAFIYGYDIRNNMDQVRNSLGMCPQYNVLFDHLTVEEHLWFYARLKGLPQERVNREVEQMIKDVGLPHKRKQLSSSLSGGMKRKLSVAMAFVGNAKTVILDEPTAGVDPYARRAIWDLLLKFKKGRTIILSTHHMDEADVLGDRIAIISHGKLRCCGSSLFLKSHYGNGYYLTLVRSNNDDDDDEMDSMFSPENSVPQGSRTSLRKVKEAETTENDDEGFGESKTDSSKSSDSDSDQPPTPPPEGATMLPGFSDKRIEAFLNKFVKGAVLVEDNTTEITFELPTEACHDGSFVKLFRELERCHKDLGISSFGISDTSLEEVFLKVAEDTGVDEPTDEFKRNKLEEVTDWWKVC</sequence>
<dbReference type="PANTHER" id="PTHR19229:SF36">
    <property type="entry name" value="ATP-BINDING CASSETTE SUB-FAMILY A MEMBER 2"/>
    <property type="match status" value="1"/>
</dbReference>
<comment type="similarity">
    <text evidence="2">Belongs to the ABC transporter superfamily. ABCA family.</text>
</comment>
<keyword evidence="7" id="KW-0067">ATP-binding</keyword>
<dbReference type="Pfam" id="PF12698">
    <property type="entry name" value="ABC2_membrane_3"/>
    <property type="match status" value="1"/>
</dbReference>
<evidence type="ECO:0000256" key="6">
    <source>
        <dbReference type="ARBA" id="ARBA00022741"/>
    </source>
</evidence>
<keyword evidence="6" id="KW-0547">Nucleotide-binding</keyword>
<evidence type="ECO:0000256" key="9">
    <source>
        <dbReference type="ARBA" id="ARBA00023136"/>
    </source>
</evidence>
<dbReference type="EMBL" id="JARBDR010000813">
    <property type="protein sequence ID" value="KAJ8306345.1"/>
    <property type="molecule type" value="Genomic_DNA"/>
</dbReference>
<feature type="compositionally biased region" description="Basic and acidic residues" evidence="10">
    <location>
        <begin position="1237"/>
        <end position="1248"/>
    </location>
</feature>
<protein>
    <recommendedName>
        <fullName evidence="12">ABC transporter domain-containing protein</fullName>
    </recommendedName>
</protein>
<keyword evidence="3" id="KW-0813">Transport</keyword>
<dbReference type="Gene3D" id="3.40.50.300">
    <property type="entry name" value="P-loop containing nucleotide triphosphate hydrolases"/>
    <property type="match status" value="1"/>
</dbReference>
<dbReference type="InterPro" id="IPR003593">
    <property type="entry name" value="AAA+_ATPase"/>
</dbReference>
<evidence type="ECO:0000256" key="5">
    <source>
        <dbReference type="ARBA" id="ARBA00022737"/>
    </source>
</evidence>
<feature type="transmembrane region" description="Helical" evidence="11">
    <location>
        <begin position="873"/>
        <end position="896"/>
    </location>
</feature>
<keyword evidence="14" id="KW-1185">Reference proteome</keyword>
<dbReference type="SMART" id="SM00382">
    <property type="entry name" value="AAA"/>
    <property type="match status" value="1"/>
</dbReference>
<accession>A0ABQ9ESH0</accession>
<dbReference type="Proteomes" id="UP001217089">
    <property type="component" value="Unassembled WGS sequence"/>
</dbReference>
<reference evidence="13 14" key="1">
    <citation type="submission" date="2022-12" db="EMBL/GenBank/DDBJ databases">
        <title>Chromosome-level genome of Tegillarca granosa.</title>
        <authorList>
            <person name="Kim J."/>
        </authorList>
    </citation>
    <scope>NUCLEOTIDE SEQUENCE [LARGE SCALE GENOMIC DNA]</scope>
    <source>
        <strain evidence="13">Teg-2019</strain>
        <tissue evidence="13">Adductor muscle</tissue>
    </source>
</reference>
<evidence type="ECO:0000259" key="12">
    <source>
        <dbReference type="PROSITE" id="PS50893"/>
    </source>
</evidence>
<evidence type="ECO:0000256" key="10">
    <source>
        <dbReference type="SAM" id="MobiDB-lite"/>
    </source>
</evidence>
<keyword evidence="9 11" id="KW-0472">Membrane</keyword>
<feature type="transmembrane region" description="Helical" evidence="11">
    <location>
        <begin position="696"/>
        <end position="714"/>
    </location>
</feature>
<feature type="domain" description="ABC transporter" evidence="12">
    <location>
        <begin position="960"/>
        <end position="1191"/>
    </location>
</feature>
<evidence type="ECO:0000256" key="7">
    <source>
        <dbReference type="ARBA" id="ARBA00022840"/>
    </source>
</evidence>